<protein>
    <recommendedName>
        <fullName evidence="3">Flagellar biosynthesis protein</fullName>
    </recommendedName>
</protein>
<proteinExistence type="predicted"/>
<organism evidence="1 2">
    <name type="scientific">Clostridium formicaceticum</name>
    <dbReference type="NCBI Taxonomy" id="1497"/>
    <lineage>
        <taxon>Bacteria</taxon>
        <taxon>Bacillati</taxon>
        <taxon>Bacillota</taxon>
        <taxon>Clostridia</taxon>
        <taxon>Eubacteriales</taxon>
        <taxon>Clostridiaceae</taxon>
        <taxon>Clostridium</taxon>
    </lineage>
</organism>
<evidence type="ECO:0000313" key="1">
    <source>
        <dbReference type="EMBL" id="AOY77315.1"/>
    </source>
</evidence>
<name>A0ABN4TDK7_9CLOT</name>
<dbReference type="NCBIfam" id="TIGR02530">
    <property type="entry name" value="flg_new"/>
    <property type="match status" value="1"/>
</dbReference>
<reference evidence="1 2" key="1">
    <citation type="submission" date="2016-10" db="EMBL/GenBank/DDBJ databases">
        <title>Complete Genome Sequence of Acetogen Clostridium formicoaceticum ATCC 27076.</title>
        <authorList>
            <person name="Bao T."/>
            <person name="Cheng C."/>
            <person name="Zhao J."/>
            <person name="Yang S.-T."/>
            <person name="Wang J."/>
            <person name="Wang M."/>
        </authorList>
    </citation>
    <scope>NUCLEOTIDE SEQUENCE [LARGE SCALE GENOMIC DNA]</scope>
    <source>
        <strain evidence="1 2">ATCC 27076</strain>
    </source>
</reference>
<evidence type="ECO:0008006" key="3">
    <source>
        <dbReference type="Google" id="ProtNLM"/>
    </source>
</evidence>
<gene>
    <name evidence="1" type="ORF">BJL90_16540</name>
</gene>
<dbReference type="Proteomes" id="UP000177894">
    <property type="component" value="Chromosome"/>
</dbReference>
<dbReference type="EMBL" id="CP017603">
    <property type="protein sequence ID" value="AOY77315.1"/>
    <property type="molecule type" value="Genomic_DNA"/>
</dbReference>
<keyword evidence="2" id="KW-1185">Reference proteome</keyword>
<sequence length="126" mass="14011">MNMITYKINDKPLLTQNSTPKSSNLKAATGFGGVLQEQITKNGGLKFSKHAAERLQQRNIHLTTQEMTRLDHAMDTVAKKGIKETLIIMDNRVFIASVKNKTVITVAVEEELKENVFTNIDGAVII</sequence>
<dbReference type="InterPro" id="IPR013367">
    <property type="entry name" value="Flagellar_put"/>
</dbReference>
<dbReference type="Pfam" id="PF12611">
    <property type="entry name" value="Flagellar_put"/>
    <property type="match status" value="1"/>
</dbReference>
<evidence type="ECO:0000313" key="2">
    <source>
        <dbReference type="Proteomes" id="UP000177894"/>
    </source>
</evidence>
<accession>A0ABN4TDK7</accession>